<dbReference type="RefSeq" id="WP_281832765.1">
    <property type="nucleotide sequence ID" value="NZ_BSDY01000001.1"/>
</dbReference>
<dbReference type="InterPro" id="IPR058531">
    <property type="entry name" value="Baseplate_J_M"/>
</dbReference>
<reference evidence="3" key="1">
    <citation type="submission" date="2022-12" db="EMBL/GenBank/DDBJ databases">
        <title>Reference genome sequencing for broad-spectrum identification of bacterial and archaeal isolates by mass spectrometry.</title>
        <authorList>
            <person name="Sekiguchi Y."/>
            <person name="Tourlousse D.M."/>
        </authorList>
    </citation>
    <scope>NUCLEOTIDE SEQUENCE</scope>
    <source>
        <strain evidence="3">10succ1</strain>
    </source>
</reference>
<feature type="domain" description="Baseplate protein J-like barrel" evidence="1">
    <location>
        <begin position="116"/>
        <end position="176"/>
    </location>
</feature>
<protein>
    <recommendedName>
        <fullName evidence="5">Phage-related baseplate assembly protein</fullName>
    </recommendedName>
</protein>
<dbReference type="Pfam" id="PF04865">
    <property type="entry name" value="Baseplate_J"/>
    <property type="match status" value="1"/>
</dbReference>
<evidence type="ECO:0000259" key="2">
    <source>
        <dbReference type="Pfam" id="PF26078"/>
    </source>
</evidence>
<keyword evidence="4" id="KW-1185">Reference proteome</keyword>
<proteinExistence type="predicted"/>
<dbReference type="Proteomes" id="UP001144471">
    <property type="component" value="Unassembled WGS sequence"/>
</dbReference>
<evidence type="ECO:0008006" key="5">
    <source>
        <dbReference type="Google" id="ProtNLM"/>
    </source>
</evidence>
<dbReference type="AlphaFoldDB" id="A0A9W6GIF9"/>
<evidence type="ECO:0000313" key="3">
    <source>
        <dbReference type="EMBL" id="GLI54760.1"/>
    </source>
</evidence>
<dbReference type="EMBL" id="BSDY01000001">
    <property type="protein sequence ID" value="GLI54760.1"/>
    <property type="molecule type" value="Genomic_DNA"/>
</dbReference>
<name>A0A9W6GIF9_9FUSO</name>
<dbReference type="InterPro" id="IPR006949">
    <property type="entry name" value="Barrel_Baseplate_J-like"/>
</dbReference>
<gene>
    <name evidence="3" type="ORF">PM10SUCC1_02750</name>
</gene>
<dbReference type="Pfam" id="PF26078">
    <property type="entry name" value="Baseplate_J_M"/>
    <property type="match status" value="1"/>
</dbReference>
<evidence type="ECO:0000313" key="4">
    <source>
        <dbReference type="Proteomes" id="UP001144471"/>
    </source>
</evidence>
<sequence length="365" mass="40988">MSSIDIHKETAEDITARMVNRFEGYSKESLGLADERRWIFQTVAYALFVRNETTNEGFKMNFVRYTKGEYADEIGTFTDTERLPAHRASVVLRFEIEEPKEHLIAVSPIRVTPGNDVYFLTEYFEFKPGEISKDVIAFCTEAGVVGNGFLPGEINKIVDPFPFYKAVRNLETSQGGAEVESDNSLKKRIMEAPSKFSTAGPGDGYKYWAKTANQDIIDVDAAKTTPGTVRVTPLMKGGELPSDSVLADVMSTCSDSKRRPLTDNLEVNKPTQIPYEIDFTYYISRSNIGLVNEIQNKVLQAVDEYVLWQKGALKRDINPTELSYLVRNAGAKRLEIRKPLFTPVNIFEVAKETSVNPIYGGIEDD</sequence>
<comment type="caution">
    <text evidence="3">The sequence shown here is derived from an EMBL/GenBank/DDBJ whole genome shotgun (WGS) entry which is preliminary data.</text>
</comment>
<evidence type="ECO:0000259" key="1">
    <source>
        <dbReference type="Pfam" id="PF04865"/>
    </source>
</evidence>
<accession>A0A9W6GIF9</accession>
<feature type="domain" description="Baseplate J-like central" evidence="2">
    <location>
        <begin position="197"/>
        <end position="267"/>
    </location>
</feature>
<organism evidence="3 4">
    <name type="scientific">Propionigenium maris DSM 9537</name>
    <dbReference type="NCBI Taxonomy" id="1123000"/>
    <lineage>
        <taxon>Bacteria</taxon>
        <taxon>Fusobacteriati</taxon>
        <taxon>Fusobacteriota</taxon>
        <taxon>Fusobacteriia</taxon>
        <taxon>Fusobacteriales</taxon>
        <taxon>Fusobacteriaceae</taxon>
        <taxon>Propionigenium</taxon>
    </lineage>
</organism>